<dbReference type="PANTHER" id="PTHR38425:SF1">
    <property type="entry name" value="LONG CHRONOLOGICAL LIFESPAN PROTEIN 2"/>
    <property type="match status" value="1"/>
</dbReference>
<evidence type="ECO:0000256" key="4">
    <source>
        <dbReference type="ARBA" id="ARBA00022729"/>
    </source>
</evidence>
<organism evidence="6 7">
    <name type="scientific">Tuber aestivum</name>
    <name type="common">summer truffle</name>
    <dbReference type="NCBI Taxonomy" id="59557"/>
    <lineage>
        <taxon>Eukaryota</taxon>
        <taxon>Fungi</taxon>
        <taxon>Dikarya</taxon>
        <taxon>Ascomycota</taxon>
        <taxon>Pezizomycotina</taxon>
        <taxon>Pezizomycetes</taxon>
        <taxon>Pezizales</taxon>
        <taxon>Tuberaceae</taxon>
        <taxon>Tuber</taxon>
    </lineage>
</organism>
<evidence type="ECO:0000313" key="7">
    <source>
        <dbReference type="Proteomes" id="UP001412239"/>
    </source>
</evidence>
<evidence type="ECO:0000256" key="2">
    <source>
        <dbReference type="ARBA" id="ARBA00010545"/>
    </source>
</evidence>
<dbReference type="GO" id="GO:0036503">
    <property type="term" value="P:ERAD pathway"/>
    <property type="evidence" value="ECO:0007669"/>
    <property type="project" value="TreeGrafter"/>
</dbReference>
<protein>
    <recommendedName>
        <fullName evidence="3">Long chronological lifespan protein 2</fullName>
    </recommendedName>
</protein>
<evidence type="ECO:0000256" key="3">
    <source>
        <dbReference type="ARBA" id="ARBA00018534"/>
    </source>
</evidence>
<evidence type="ECO:0000313" key="6">
    <source>
        <dbReference type="EMBL" id="CUS07849.1"/>
    </source>
</evidence>
<comment type="function">
    <text evidence="1">Probable component of the endoplasmic reticulum-associated degradation (ERAD) pathway.</text>
</comment>
<proteinExistence type="inferred from homology"/>
<gene>
    <name evidence="6" type="ORF">GSTUAT00008071001</name>
</gene>
<reference evidence="6" key="1">
    <citation type="submission" date="2015-10" db="EMBL/GenBank/DDBJ databases">
        <authorList>
            <person name="Regsiter A."/>
            <person name="william w."/>
        </authorList>
    </citation>
    <scope>NUCLEOTIDE SEQUENCE</scope>
    <source>
        <strain evidence="6">Montdore</strain>
    </source>
</reference>
<sequence length="95" mass="10196">MFGSSSSSSPNQRERGNVPSDSSWYQQTHDSATCSNYLCPGTLSCVDKPTHCPCAWPGVEEKFELDADGIAVCLSRGGRAGFVGRKVELARKGLL</sequence>
<comment type="similarity">
    <text evidence="2">Belongs to the LCL2 family.</text>
</comment>
<dbReference type="PANTHER" id="PTHR38425">
    <property type="entry name" value="LONG CHRONOLOGICAL LIFESPAN PROTEIN 2"/>
    <property type="match status" value="1"/>
</dbReference>
<keyword evidence="7" id="KW-1185">Reference proteome</keyword>
<name>A0A292PJY0_9PEZI</name>
<evidence type="ECO:0000256" key="1">
    <source>
        <dbReference type="ARBA" id="ARBA00002208"/>
    </source>
</evidence>
<dbReference type="Proteomes" id="UP001412239">
    <property type="component" value="Unassembled WGS sequence"/>
</dbReference>
<evidence type="ECO:0000256" key="5">
    <source>
        <dbReference type="SAM" id="MobiDB-lite"/>
    </source>
</evidence>
<accession>A0A292PJY0</accession>
<dbReference type="InterPro" id="IPR034543">
    <property type="entry name" value="LCL2"/>
</dbReference>
<dbReference type="EMBL" id="LN891172">
    <property type="protein sequence ID" value="CUS07849.1"/>
    <property type="molecule type" value="Genomic_DNA"/>
</dbReference>
<feature type="non-terminal residue" evidence="6">
    <location>
        <position position="95"/>
    </location>
</feature>
<dbReference type="CDD" id="cd23996">
    <property type="entry name" value="LCL2-like"/>
    <property type="match status" value="1"/>
</dbReference>
<keyword evidence="4" id="KW-0732">Signal</keyword>
<feature type="region of interest" description="Disordered" evidence="5">
    <location>
        <begin position="1"/>
        <end position="26"/>
    </location>
</feature>
<dbReference type="AlphaFoldDB" id="A0A292PJY0"/>